<dbReference type="InterPro" id="IPR035187">
    <property type="entry name" value="Mpm1"/>
</dbReference>
<name>J7RHG3_HUIN7</name>
<keyword evidence="2" id="KW-1185">Reference proteome</keyword>
<dbReference type="OrthoDB" id="4044171at2759"/>
<gene>
    <name evidence="1" type="primary">KNAG0B05300</name>
    <name evidence="1" type="ordered locus">KNAG_0B05300</name>
</gene>
<dbReference type="GeneID" id="34524613"/>
<dbReference type="Pfam" id="PF17234">
    <property type="entry name" value="MPM1"/>
    <property type="match status" value="1"/>
</dbReference>
<protein>
    <submittedName>
        <fullName evidence="1">Uncharacterized protein</fullName>
    </submittedName>
</protein>
<accession>J7RHG3</accession>
<organism evidence="1 2">
    <name type="scientific">Huiozyma naganishii (strain ATCC MYA-139 / BCRC 22969 / CBS 8797 / KCTC 17520 / NBRC 10181 / NCYC 3082 / Yp74L-3)</name>
    <name type="common">Yeast</name>
    <name type="synonym">Kazachstania naganishii</name>
    <dbReference type="NCBI Taxonomy" id="1071383"/>
    <lineage>
        <taxon>Eukaryota</taxon>
        <taxon>Fungi</taxon>
        <taxon>Dikarya</taxon>
        <taxon>Ascomycota</taxon>
        <taxon>Saccharomycotina</taxon>
        <taxon>Saccharomycetes</taxon>
        <taxon>Saccharomycetales</taxon>
        <taxon>Saccharomycetaceae</taxon>
        <taxon>Huiozyma</taxon>
    </lineage>
</organism>
<reference evidence="2" key="2">
    <citation type="submission" date="2012-08" db="EMBL/GenBank/DDBJ databases">
        <title>Genome sequence of Kazachstania naganishii.</title>
        <authorList>
            <person name="Gordon J.L."/>
            <person name="Armisen D."/>
            <person name="Proux-Wera E."/>
            <person name="OhEigeartaigh S.S."/>
            <person name="Byrne K.P."/>
            <person name="Wolfe K.H."/>
        </authorList>
    </citation>
    <scope>NUCLEOTIDE SEQUENCE [LARGE SCALE GENOMIC DNA]</scope>
    <source>
        <strain evidence="2">ATCC MYA-139 / BCRC 22969 / CBS 8797 / CCRC 22969 / KCTC 17520 / NBRC 10181 / NCYC 3082</strain>
    </source>
</reference>
<evidence type="ECO:0000313" key="2">
    <source>
        <dbReference type="Proteomes" id="UP000006310"/>
    </source>
</evidence>
<dbReference type="HOGENOM" id="CLU_1547832_0_0_1"/>
<dbReference type="KEGG" id="kng:KNAG_0B05300"/>
<reference evidence="1 2" key="1">
    <citation type="journal article" date="2011" name="Proc. Natl. Acad. Sci. U.S.A.">
        <title>Evolutionary erosion of yeast sex chromosomes by mating-type switching accidents.</title>
        <authorList>
            <person name="Gordon J.L."/>
            <person name="Armisen D."/>
            <person name="Proux-Wera E."/>
            <person name="Oheigeartaigh S.S."/>
            <person name="Byrne K.P."/>
            <person name="Wolfe K.H."/>
        </authorList>
    </citation>
    <scope>NUCLEOTIDE SEQUENCE [LARGE SCALE GENOMIC DNA]</scope>
    <source>
        <strain evidence="2">ATCC MYA-139 / BCRC 22969 / CBS 8797 / CCRC 22969 / KCTC 17520 / NBRC 10181 / NCYC 3082</strain>
    </source>
</reference>
<proteinExistence type="predicted"/>
<evidence type="ECO:0000313" key="1">
    <source>
        <dbReference type="EMBL" id="CCK68963.1"/>
    </source>
</evidence>
<sequence length="173" mass="19379">MEDIDLTSKDDEFDPDLQELWSFNYTGGLHPTGLWPGALLNGELFPRMSPLVGNPFDLFPPGAIPNVTGVYSWPVPTERQFAQCNDVKGVSLWDKNGWWRCLFPQSVVSGRLHGRPVPKGTLTKEMWDRNGGKLDGFFNDYTTYMLWRVEQRKKLSGAAVGPTKGPYQGGGDQ</sequence>
<dbReference type="AlphaFoldDB" id="J7RHG3"/>
<dbReference type="Proteomes" id="UP000006310">
    <property type="component" value="Chromosome 2"/>
</dbReference>
<dbReference type="RefSeq" id="XP_022463209.1">
    <property type="nucleotide sequence ID" value="XM_022606522.1"/>
</dbReference>
<dbReference type="EMBL" id="HE978315">
    <property type="protein sequence ID" value="CCK68963.1"/>
    <property type="molecule type" value="Genomic_DNA"/>
</dbReference>